<sequence length="264" mass="29687">MENAPHLRTVNVTRYLTPLREGGSLPALAEADDEFKYVLKFKGAGHGTKALIAELLGGEIARTLGLPVPELVFANLDEAFGRTEADEEIQDLLQFSQGLNLALHYLSGAINFDPVVTAVDAKTASQIVWLDAYITNVDRTFRNTNMLIWHKELWLIDHGASFYFHHSFSDPVGHAKSAFALIKDHVLLPQASLLEETDAEYKAILTPEKIRGIVNLIPDEWLQWEELEKSPEEIRDVYTTFLMTRLENSSIFVKQANDARKALI</sequence>
<keyword evidence="2" id="KW-0418">Kinase</keyword>
<dbReference type="GO" id="GO:0016301">
    <property type="term" value="F:kinase activity"/>
    <property type="evidence" value="ECO:0007669"/>
    <property type="project" value="UniProtKB-KW"/>
</dbReference>
<evidence type="ECO:0000259" key="1">
    <source>
        <dbReference type="Pfam" id="PF20613"/>
    </source>
</evidence>
<dbReference type="InterPro" id="IPR046748">
    <property type="entry name" value="HipA_2"/>
</dbReference>
<dbReference type="RefSeq" id="WP_379822419.1">
    <property type="nucleotide sequence ID" value="NZ_JBHUMD010000030.1"/>
</dbReference>
<evidence type="ECO:0000313" key="3">
    <source>
        <dbReference type="Proteomes" id="UP001597480"/>
    </source>
</evidence>
<reference evidence="3" key="1">
    <citation type="journal article" date="2019" name="Int. J. Syst. Evol. Microbiol.">
        <title>The Global Catalogue of Microorganisms (GCM) 10K type strain sequencing project: providing services to taxonomists for standard genome sequencing and annotation.</title>
        <authorList>
            <consortium name="The Broad Institute Genomics Platform"/>
            <consortium name="The Broad Institute Genome Sequencing Center for Infectious Disease"/>
            <person name="Wu L."/>
            <person name="Ma J."/>
        </authorList>
    </citation>
    <scope>NUCLEOTIDE SEQUENCE [LARGE SCALE GENOMIC DNA]</scope>
    <source>
        <strain evidence="3">KCTC 42107</strain>
    </source>
</reference>
<keyword evidence="2" id="KW-0808">Transferase</keyword>
<organism evidence="2 3">
    <name type="scientific">Flavobacterium suzhouense</name>
    <dbReference type="NCBI Taxonomy" id="1529638"/>
    <lineage>
        <taxon>Bacteria</taxon>
        <taxon>Pseudomonadati</taxon>
        <taxon>Bacteroidota</taxon>
        <taxon>Flavobacteriia</taxon>
        <taxon>Flavobacteriales</taxon>
        <taxon>Flavobacteriaceae</taxon>
        <taxon>Flavobacterium</taxon>
    </lineage>
</organism>
<dbReference type="EMBL" id="JBHUMD010000030">
    <property type="protein sequence ID" value="MFD2603575.1"/>
    <property type="molecule type" value="Genomic_DNA"/>
</dbReference>
<feature type="domain" description="HipA-like kinase" evidence="1">
    <location>
        <begin position="17"/>
        <end position="238"/>
    </location>
</feature>
<proteinExistence type="predicted"/>
<dbReference type="Proteomes" id="UP001597480">
    <property type="component" value="Unassembled WGS sequence"/>
</dbReference>
<comment type="caution">
    <text evidence="2">The sequence shown here is derived from an EMBL/GenBank/DDBJ whole genome shotgun (WGS) entry which is preliminary data.</text>
</comment>
<protein>
    <submittedName>
        <fullName evidence="2">HipA family kinase</fullName>
    </submittedName>
</protein>
<dbReference type="Pfam" id="PF20613">
    <property type="entry name" value="HipA_2"/>
    <property type="match status" value="1"/>
</dbReference>
<keyword evidence="3" id="KW-1185">Reference proteome</keyword>
<name>A0ABW5NXL0_9FLAO</name>
<evidence type="ECO:0000313" key="2">
    <source>
        <dbReference type="EMBL" id="MFD2603575.1"/>
    </source>
</evidence>
<gene>
    <name evidence="2" type="ORF">ACFSR3_16030</name>
</gene>
<accession>A0ABW5NXL0</accession>